<accession>A0A0M2P0G3</accession>
<dbReference type="PANTHER" id="PTHR43377">
    <property type="entry name" value="BILIVERDIN REDUCTASE A"/>
    <property type="match status" value="1"/>
</dbReference>
<comment type="caution">
    <text evidence="2">The sequence shown here is derived from an EMBL/GenBank/DDBJ whole genome shotgun (WGS) entry which is preliminary data.</text>
</comment>
<dbReference type="InterPro" id="IPR036291">
    <property type="entry name" value="NAD(P)-bd_dom_sf"/>
</dbReference>
<dbReference type="AlphaFoldDB" id="A0A0M2P0G3"/>
<feature type="domain" description="Gfo/Idh/MocA-like oxidoreductase N-terminal" evidence="1">
    <location>
        <begin position="1"/>
        <end position="112"/>
    </location>
</feature>
<proteinExistence type="predicted"/>
<dbReference type="SUPFAM" id="SSF55347">
    <property type="entry name" value="Glyceraldehyde-3-phosphate dehydrogenase-like, C-terminal domain"/>
    <property type="match status" value="1"/>
</dbReference>
<dbReference type="Proteomes" id="UP000034455">
    <property type="component" value="Unassembled WGS sequence"/>
</dbReference>
<name>A0A0M2P0G3_STACC</name>
<sequence>MKILIIGMGFAGKMYYESLSYLKNNNGNKVTLAYYSNKQEDVNITYYENLDASLKDYNPDMVIVAVNDIYHINILQKLKDFEGIILCEKPFVSNSEELNLALDFLNTKKQTIILSTVIRFSLATQKLKHFIESNNLSVKRINFVWKKNRMNDFRPTVGVISEIIHPLDTLEWLFNDKIKIVSSIVTNSNFSVKRDKYIPDSIFLSGKLSDGIITGYSSFTSLNVERSIDVVLKDLIGQDHYYVKLSYDSPNWFEDTLHIYKEKNGEQIEITNFNSLSIKSDYKKKIERLTLMLESIVEDTQWYFSNHSKNYDVFDIQKLLNTFLDHDWNKGTIDYDFNESDVIQKNINNFDRIG</sequence>
<reference evidence="2 3" key="1">
    <citation type="submission" date="2015-03" db="EMBL/GenBank/DDBJ databases">
        <title>Genome Assembly of Staphylococcus cohnii subsp. cohnii strain G22B2.</title>
        <authorList>
            <person name="Nair G."/>
            <person name="Kaur G."/>
            <person name="Khatri I."/>
            <person name="Singh N.K."/>
            <person name="Sathyabama S."/>
            <person name="Maurya S.K."/>
            <person name="Subramanian S."/>
            <person name="Agrewala J.N."/>
            <person name="Mayilraj S."/>
        </authorList>
    </citation>
    <scope>NUCLEOTIDE SEQUENCE [LARGE SCALE GENOMIC DNA]</scope>
    <source>
        <strain evidence="2 3">G22B2</strain>
    </source>
</reference>
<gene>
    <name evidence="2" type="ORF">UF66_0815</name>
</gene>
<dbReference type="InterPro" id="IPR000683">
    <property type="entry name" value="Gfo/Idh/MocA-like_OxRdtase_N"/>
</dbReference>
<dbReference type="Gene3D" id="3.40.50.720">
    <property type="entry name" value="NAD(P)-binding Rossmann-like Domain"/>
    <property type="match status" value="1"/>
</dbReference>
<dbReference type="Gene3D" id="3.30.360.10">
    <property type="entry name" value="Dihydrodipicolinate Reductase, domain 2"/>
    <property type="match status" value="1"/>
</dbReference>
<evidence type="ECO:0000313" key="2">
    <source>
        <dbReference type="EMBL" id="KKI63398.1"/>
    </source>
</evidence>
<evidence type="ECO:0000313" key="3">
    <source>
        <dbReference type="Proteomes" id="UP000034455"/>
    </source>
</evidence>
<dbReference type="InterPro" id="IPR051450">
    <property type="entry name" value="Gfo/Idh/MocA_Oxidoreductases"/>
</dbReference>
<dbReference type="PATRIC" id="fig|74704.6.peg.831"/>
<protein>
    <recommendedName>
        <fullName evidence="1">Gfo/Idh/MocA-like oxidoreductase N-terminal domain-containing protein</fullName>
    </recommendedName>
</protein>
<dbReference type="SUPFAM" id="SSF51735">
    <property type="entry name" value="NAD(P)-binding Rossmann-fold domains"/>
    <property type="match status" value="1"/>
</dbReference>
<dbReference type="PANTHER" id="PTHR43377:SF1">
    <property type="entry name" value="BILIVERDIN REDUCTASE A"/>
    <property type="match status" value="1"/>
</dbReference>
<evidence type="ECO:0000259" key="1">
    <source>
        <dbReference type="Pfam" id="PF01408"/>
    </source>
</evidence>
<dbReference type="GO" id="GO:0000166">
    <property type="term" value="F:nucleotide binding"/>
    <property type="evidence" value="ECO:0007669"/>
    <property type="project" value="InterPro"/>
</dbReference>
<dbReference type="EMBL" id="LAKJ01000014">
    <property type="protein sequence ID" value="KKI63398.1"/>
    <property type="molecule type" value="Genomic_DNA"/>
</dbReference>
<dbReference type="Pfam" id="PF01408">
    <property type="entry name" value="GFO_IDH_MocA"/>
    <property type="match status" value="1"/>
</dbReference>
<organism evidence="2 3">
    <name type="scientific">Staphylococcus cohnii subsp. cohnii</name>
    <dbReference type="NCBI Taxonomy" id="74704"/>
    <lineage>
        <taxon>Bacteria</taxon>
        <taxon>Bacillati</taxon>
        <taxon>Bacillota</taxon>
        <taxon>Bacilli</taxon>
        <taxon>Bacillales</taxon>
        <taxon>Staphylococcaceae</taxon>
        <taxon>Staphylococcus</taxon>
        <taxon>Staphylococcus cohnii species complex</taxon>
    </lineage>
</organism>
<dbReference type="RefSeq" id="WP_046467748.1">
    <property type="nucleotide sequence ID" value="NZ_LAKJ01000014.1"/>
</dbReference>